<name>A0ACC0GTU2_9ERIC</name>
<evidence type="ECO:0000313" key="1">
    <source>
        <dbReference type="EMBL" id="KAI8004144.1"/>
    </source>
</evidence>
<dbReference type="EMBL" id="CM045766">
    <property type="protein sequence ID" value="KAI8004144.1"/>
    <property type="molecule type" value="Genomic_DNA"/>
</dbReference>
<proteinExistence type="predicted"/>
<sequence>MKVDVKDIGDKWNQLPEEEKNKYIQMGKLQFEQYAQLKTVVQQKPPKGLNQIKALGGYLNVEVALPNIVEKSNAVTLSQGRIDNNDDSRLAKVEKQVIEIHALLVQGHKDTRQDEDEKRLTKVENQVEKILES</sequence>
<keyword evidence="2" id="KW-1185">Reference proteome</keyword>
<gene>
    <name evidence="1" type="ORF">LOK49_LG08G01837</name>
</gene>
<organism evidence="1 2">
    <name type="scientific">Camellia lanceoleosa</name>
    <dbReference type="NCBI Taxonomy" id="1840588"/>
    <lineage>
        <taxon>Eukaryota</taxon>
        <taxon>Viridiplantae</taxon>
        <taxon>Streptophyta</taxon>
        <taxon>Embryophyta</taxon>
        <taxon>Tracheophyta</taxon>
        <taxon>Spermatophyta</taxon>
        <taxon>Magnoliopsida</taxon>
        <taxon>eudicotyledons</taxon>
        <taxon>Gunneridae</taxon>
        <taxon>Pentapetalae</taxon>
        <taxon>asterids</taxon>
        <taxon>Ericales</taxon>
        <taxon>Theaceae</taxon>
        <taxon>Camellia</taxon>
    </lineage>
</organism>
<protein>
    <submittedName>
        <fullName evidence="1">Uncharacterized protein</fullName>
    </submittedName>
</protein>
<accession>A0ACC0GTU2</accession>
<evidence type="ECO:0000313" key="2">
    <source>
        <dbReference type="Proteomes" id="UP001060215"/>
    </source>
</evidence>
<dbReference type="Proteomes" id="UP001060215">
    <property type="component" value="Chromosome 9"/>
</dbReference>
<reference evidence="1 2" key="1">
    <citation type="journal article" date="2022" name="Plant J.">
        <title>Chromosome-level genome of Camellia lanceoleosa provides a valuable resource for understanding genome evolution and self-incompatibility.</title>
        <authorList>
            <person name="Gong W."/>
            <person name="Xiao S."/>
            <person name="Wang L."/>
            <person name="Liao Z."/>
            <person name="Chang Y."/>
            <person name="Mo W."/>
            <person name="Hu G."/>
            <person name="Li W."/>
            <person name="Zhao G."/>
            <person name="Zhu H."/>
            <person name="Hu X."/>
            <person name="Ji K."/>
            <person name="Xiang X."/>
            <person name="Song Q."/>
            <person name="Yuan D."/>
            <person name="Jin S."/>
            <person name="Zhang L."/>
        </authorList>
    </citation>
    <scope>NUCLEOTIDE SEQUENCE [LARGE SCALE GENOMIC DNA]</scope>
    <source>
        <strain evidence="1">SQ_2022a</strain>
    </source>
</reference>
<comment type="caution">
    <text evidence="1">The sequence shown here is derived from an EMBL/GenBank/DDBJ whole genome shotgun (WGS) entry which is preliminary data.</text>
</comment>